<gene>
    <name evidence="2" type="ORF">MKW98_017408</name>
</gene>
<evidence type="ECO:0000313" key="2">
    <source>
        <dbReference type="EMBL" id="KAI3918960.1"/>
    </source>
</evidence>
<dbReference type="EMBL" id="JAJJMB010008951">
    <property type="protein sequence ID" value="KAI3918960.1"/>
    <property type="molecule type" value="Genomic_DNA"/>
</dbReference>
<protein>
    <submittedName>
        <fullName evidence="2">Uncharacterized protein</fullName>
    </submittedName>
</protein>
<proteinExistence type="predicted"/>
<reference evidence="2" key="1">
    <citation type="submission" date="2022-04" db="EMBL/GenBank/DDBJ databases">
        <title>A functionally conserved STORR gene fusion in Papaver species that diverged 16.8 million years ago.</title>
        <authorList>
            <person name="Catania T."/>
        </authorList>
    </citation>
    <scope>NUCLEOTIDE SEQUENCE</scope>
    <source>
        <strain evidence="2">S-188037</strain>
    </source>
</reference>
<feature type="region of interest" description="Disordered" evidence="1">
    <location>
        <begin position="1"/>
        <end position="22"/>
    </location>
</feature>
<organism evidence="2 3">
    <name type="scientific">Papaver atlanticum</name>
    <dbReference type="NCBI Taxonomy" id="357466"/>
    <lineage>
        <taxon>Eukaryota</taxon>
        <taxon>Viridiplantae</taxon>
        <taxon>Streptophyta</taxon>
        <taxon>Embryophyta</taxon>
        <taxon>Tracheophyta</taxon>
        <taxon>Spermatophyta</taxon>
        <taxon>Magnoliopsida</taxon>
        <taxon>Ranunculales</taxon>
        <taxon>Papaveraceae</taxon>
        <taxon>Papaveroideae</taxon>
        <taxon>Papaver</taxon>
    </lineage>
</organism>
<sequence>MIARCDQGITGKQMTRTRSASHDKGRLICTIFLDVNLSLDTIISKEENAGVE</sequence>
<name>A0AAD4SQV0_9MAGN</name>
<dbReference type="Proteomes" id="UP001202328">
    <property type="component" value="Unassembled WGS sequence"/>
</dbReference>
<comment type="caution">
    <text evidence="2">The sequence shown here is derived from an EMBL/GenBank/DDBJ whole genome shotgun (WGS) entry which is preliminary data.</text>
</comment>
<dbReference type="AlphaFoldDB" id="A0AAD4SQV0"/>
<keyword evidence="3" id="KW-1185">Reference proteome</keyword>
<accession>A0AAD4SQV0</accession>
<evidence type="ECO:0000313" key="3">
    <source>
        <dbReference type="Proteomes" id="UP001202328"/>
    </source>
</evidence>
<evidence type="ECO:0000256" key="1">
    <source>
        <dbReference type="SAM" id="MobiDB-lite"/>
    </source>
</evidence>